<accession>L1IU12</accession>
<dbReference type="OrthoDB" id="10689958at2759"/>
<evidence type="ECO:0000256" key="1">
    <source>
        <dbReference type="SAM" id="MobiDB-lite"/>
    </source>
</evidence>
<dbReference type="AlphaFoldDB" id="L1IU12"/>
<dbReference type="GeneID" id="17296110"/>
<protein>
    <recommendedName>
        <fullName evidence="5">Sfi1 spindle body domain-containing protein</fullName>
    </recommendedName>
</protein>
<organism evidence="2">
    <name type="scientific">Guillardia theta (strain CCMP2712)</name>
    <name type="common">Cryptophyte</name>
    <dbReference type="NCBI Taxonomy" id="905079"/>
    <lineage>
        <taxon>Eukaryota</taxon>
        <taxon>Cryptophyceae</taxon>
        <taxon>Pyrenomonadales</taxon>
        <taxon>Geminigeraceae</taxon>
        <taxon>Guillardia</taxon>
    </lineage>
</organism>
<dbReference type="Proteomes" id="UP000011087">
    <property type="component" value="Unassembled WGS sequence"/>
</dbReference>
<reference evidence="3" key="3">
    <citation type="submission" date="2015-06" db="UniProtKB">
        <authorList>
            <consortium name="EnsemblProtists"/>
        </authorList>
    </citation>
    <scope>IDENTIFICATION</scope>
</reference>
<dbReference type="EMBL" id="JH993040">
    <property type="protein sequence ID" value="EKX39369.1"/>
    <property type="molecule type" value="Genomic_DNA"/>
</dbReference>
<evidence type="ECO:0000313" key="4">
    <source>
        <dbReference type="Proteomes" id="UP000011087"/>
    </source>
</evidence>
<dbReference type="HOGENOM" id="CLU_291431_0_0_1"/>
<evidence type="ECO:0000313" key="3">
    <source>
        <dbReference type="EnsemblProtists" id="EKX39369"/>
    </source>
</evidence>
<proteinExistence type="predicted"/>
<dbReference type="OMA" id="HTTISIW"/>
<evidence type="ECO:0008006" key="5">
    <source>
        <dbReference type="Google" id="ProtNLM"/>
    </source>
</evidence>
<dbReference type="KEGG" id="gtt:GUITHDRAFT_114566"/>
<name>L1IU12_GUITC</name>
<dbReference type="RefSeq" id="XP_005826349.1">
    <property type="nucleotide sequence ID" value="XM_005826292.1"/>
</dbReference>
<dbReference type="PaxDb" id="55529-EKX39369"/>
<reference evidence="2 4" key="1">
    <citation type="journal article" date="2012" name="Nature">
        <title>Algal genomes reveal evolutionary mosaicism and the fate of nucleomorphs.</title>
        <authorList>
            <consortium name="DOE Joint Genome Institute"/>
            <person name="Curtis B.A."/>
            <person name="Tanifuji G."/>
            <person name="Burki F."/>
            <person name="Gruber A."/>
            <person name="Irimia M."/>
            <person name="Maruyama S."/>
            <person name="Arias M.C."/>
            <person name="Ball S.G."/>
            <person name="Gile G.H."/>
            <person name="Hirakawa Y."/>
            <person name="Hopkins J.F."/>
            <person name="Kuo A."/>
            <person name="Rensing S.A."/>
            <person name="Schmutz J."/>
            <person name="Symeonidi A."/>
            <person name="Elias M."/>
            <person name="Eveleigh R.J."/>
            <person name="Herman E.K."/>
            <person name="Klute M.J."/>
            <person name="Nakayama T."/>
            <person name="Obornik M."/>
            <person name="Reyes-Prieto A."/>
            <person name="Armbrust E.V."/>
            <person name="Aves S.J."/>
            <person name="Beiko R.G."/>
            <person name="Coutinho P."/>
            <person name="Dacks J.B."/>
            <person name="Durnford D.G."/>
            <person name="Fast N.M."/>
            <person name="Green B.R."/>
            <person name="Grisdale C.J."/>
            <person name="Hempel F."/>
            <person name="Henrissat B."/>
            <person name="Hoppner M.P."/>
            <person name="Ishida K."/>
            <person name="Kim E."/>
            <person name="Koreny L."/>
            <person name="Kroth P.G."/>
            <person name="Liu Y."/>
            <person name="Malik S.B."/>
            <person name="Maier U.G."/>
            <person name="McRose D."/>
            <person name="Mock T."/>
            <person name="Neilson J.A."/>
            <person name="Onodera N.T."/>
            <person name="Poole A.M."/>
            <person name="Pritham E.J."/>
            <person name="Richards T.A."/>
            <person name="Rocap G."/>
            <person name="Roy S.W."/>
            <person name="Sarai C."/>
            <person name="Schaack S."/>
            <person name="Shirato S."/>
            <person name="Slamovits C.H."/>
            <person name="Spencer D.F."/>
            <person name="Suzuki S."/>
            <person name="Worden A.Z."/>
            <person name="Zauner S."/>
            <person name="Barry K."/>
            <person name="Bell C."/>
            <person name="Bharti A.K."/>
            <person name="Crow J.A."/>
            <person name="Grimwood J."/>
            <person name="Kramer R."/>
            <person name="Lindquist E."/>
            <person name="Lucas S."/>
            <person name="Salamov A."/>
            <person name="McFadden G.I."/>
            <person name="Lane C.E."/>
            <person name="Keeling P.J."/>
            <person name="Gray M.W."/>
            <person name="Grigoriev I.V."/>
            <person name="Archibald J.M."/>
        </authorList>
    </citation>
    <scope>NUCLEOTIDE SEQUENCE</scope>
    <source>
        <strain evidence="2 4">CCMP2712</strain>
    </source>
</reference>
<evidence type="ECO:0000313" key="2">
    <source>
        <dbReference type="EMBL" id="EKX39369.1"/>
    </source>
</evidence>
<gene>
    <name evidence="2" type="ORF">GUITHDRAFT_114566</name>
</gene>
<keyword evidence="4" id="KW-1185">Reference proteome</keyword>
<sequence>MDVSPTPSPVATPRNGASPLSHNQTLDHEVSFHRYFSMGAHGLARSFSNMSKWQESFVSMWLASLILHVHPKKQHWLIMQDINGRRAMLMQKQRDTLFSRPVLFSSKTGCPNTGQCELQTIYGAWKDQCLFTRHLALAYDRVEVKAKDSSMRGAMKDWMRFVEMQEMKRKTITRIVQRGQERRELKVLNLWFQVTGSLAILNHLTKQGRNRHLHAVKSWGFQSWQAIRQKALKAIAMMDRSNSKWNRELVSYVLREWAESIRSKKLRKSRSLFLIHKQNFAVKKKAIVFWSQESHAKKRLNMIHIIIRWKAGRTLVKQIFKRLRSNADEERERFSRYRKIVARQVVQDQKSAFRNWQLHYNDLKSRAFQQWSLTAKVLHFQILSYNRMIQRRNNAMVSQVFDDWVQSHSHNVVRANKLMGLMSRWDQRTLFHAFQACGAFTGWSKKVRDVISMGTERRSNERGRLALSLWSSYSSNQRRLFTHARQLAARVTARKTIRLFAVWHKFARESKKLEVSLSRAQLRHEKRMLLACFQVWVEITSDTSVKALAISRKDAKYLYQLSQSMFQYWCFVTEEVKSNLKKNAKAYSYFEQNSYFKFFERWLQSYHWYIKIKHLKLRVQSSRIFHVTDDHFSEWLNITLRKRALAIHQSAVAKKNKKALFQDSFQTWFAEKCRLRKCRNGLINLSERMMTNSKKFHFDEWTLDTSMIARHSRLSAIRFEKYCEGIVSDVFDEWKAVMRCIVAQSKGVERISARYAHKVLRAFLVSWTLFVDDSSSDKSKVSKCDRKRLFRSCRNVLIGWMEQARCLRVNWQKCIAMSNRLERKRLRSNFVIWSEYTRQTIDQVQSIEKFILRQSNGMFNLYMQEWFDAVNTWKQLRSKVALYQRRADAGRKHKVLLLLWSLVVDSRNVRKVEERRKRGALSLAASSWGQTARSLEHCRKGVEKMILRHERRLFLCCFDGWRDELAYLKSAYSRAQTVQTRTMTTRAGQAVRQLVDHARKQRRHRRMLVTHSRRWYLIRLKNSFESWHHWHGKKMAVKGVLDQVVDMM</sequence>
<reference evidence="4" key="2">
    <citation type="submission" date="2012-11" db="EMBL/GenBank/DDBJ databases">
        <authorList>
            <person name="Kuo A."/>
            <person name="Curtis B.A."/>
            <person name="Tanifuji G."/>
            <person name="Burki F."/>
            <person name="Gruber A."/>
            <person name="Irimia M."/>
            <person name="Maruyama S."/>
            <person name="Arias M.C."/>
            <person name="Ball S.G."/>
            <person name="Gile G.H."/>
            <person name="Hirakawa Y."/>
            <person name="Hopkins J.F."/>
            <person name="Rensing S.A."/>
            <person name="Schmutz J."/>
            <person name="Symeonidi A."/>
            <person name="Elias M."/>
            <person name="Eveleigh R.J."/>
            <person name="Herman E.K."/>
            <person name="Klute M.J."/>
            <person name="Nakayama T."/>
            <person name="Obornik M."/>
            <person name="Reyes-Prieto A."/>
            <person name="Armbrust E.V."/>
            <person name="Aves S.J."/>
            <person name="Beiko R.G."/>
            <person name="Coutinho P."/>
            <person name="Dacks J.B."/>
            <person name="Durnford D.G."/>
            <person name="Fast N.M."/>
            <person name="Green B.R."/>
            <person name="Grisdale C."/>
            <person name="Hempe F."/>
            <person name="Henrissat B."/>
            <person name="Hoppner M.P."/>
            <person name="Ishida K.-I."/>
            <person name="Kim E."/>
            <person name="Koreny L."/>
            <person name="Kroth P.G."/>
            <person name="Liu Y."/>
            <person name="Malik S.-B."/>
            <person name="Maier U.G."/>
            <person name="McRose D."/>
            <person name="Mock T."/>
            <person name="Neilson J.A."/>
            <person name="Onodera N.T."/>
            <person name="Poole A.M."/>
            <person name="Pritham E.J."/>
            <person name="Richards T.A."/>
            <person name="Rocap G."/>
            <person name="Roy S.W."/>
            <person name="Sarai C."/>
            <person name="Schaack S."/>
            <person name="Shirato S."/>
            <person name="Slamovits C.H."/>
            <person name="Spencer D.F."/>
            <person name="Suzuki S."/>
            <person name="Worden A.Z."/>
            <person name="Zauner S."/>
            <person name="Barry K."/>
            <person name="Bell C."/>
            <person name="Bharti A.K."/>
            <person name="Crow J.A."/>
            <person name="Grimwood J."/>
            <person name="Kramer R."/>
            <person name="Lindquist E."/>
            <person name="Lucas S."/>
            <person name="Salamov A."/>
            <person name="McFadden G.I."/>
            <person name="Lane C.E."/>
            <person name="Keeling P.J."/>
            <person name="Gray M.W."/>
            <person name="Grigoriev I.V."/>
            <person name="Archibald J.M."/>
        </authorList>
    </citation>
    <scope>NUCLEOTIDE SEQUENCE</scope>
    <source>
        <strain evidence="4">CCMP2712</strain>
    </source>
</reference>
<feature type="compositionally biased region" description="Pro residues" evidence="1">
    <location>
        <begin position="1"/>
        <end position="10"/>
    </location>
</feature>
<feature type="region of interest" description="Disordered" evidence="1">
    <location>
        <begin position="1"/>
        <end position="23"/>
    </location>
</feature>
<dbReference type="EnsemblProtists" id="EKX39369">
    <property type="protein sequence ID" value="EKX39369"/>
    <property type="gene ID" value="GUITHDRAFT_114566"/>
</dbReference>